<comment type="caution">
    <text evidence="2">The sequence shown here is derived from an EMBL/GenBank/DDBJ whole genome shotgun (WGS) entry which is preliminary data.</text>
</comment>
<evidence type="ECO:0000313" key="3">
    <source>
        <dbReference type="Proteomes" id="UP001224997"/>
    </source>
</evidence>
<evidence type="ECO:0000256" key="1">
    <source>
        <dbReference type="SAM" id="MobiDB-lite"/>
    </source>
</evidence>
<name>A0ABT9JB23_9RHOB</name>
<organism evidence="2 3">
    <name type="scientific">Paracoccus spongiarum</name>
    <dbReference type="NCBI Taxonomy" id="3064387"/>
    <lineage>
        <taxon>Bacteria</taxon>
        <taxon>Pseudomonadati</taxon>
        <taxon>Pseudomonadota</taxon>
        <taxon>Alphaproteobacteria</taxon>
        <taxon>Rhodobacterales</taxon>
        <taxon>Paracoccaceae</taxon>
        <taxon>Paracoccus</taxon>
    </lineage>
</organism>
<gene>
    <name evidence="2" type="ORF">Q5Y72_07845</name>
</gene>
<dbReference type="RefSeq" id="WP_305962849.1">
    <property type="nucleotide sequence ID" value="NZ_JAVAMQ010000005.1"/>
</dbReference>
<dbReference type="Proteomes" id="UP001224997">
    <property type="component" value="Unassembled WGS sequence"/>
</dbReference>
<evidence type="ECO:0000313" key="2">
    <source>
        <dbReference type="EMBL" id="MDP5307003.1"/>
    </source>
</evidence>
<feature type="region of interest" description="Disordered" evidence="1">
    <location>
        <begin position="1"/>
        <end position="24"/>
    </location>
</feature>
<accession>A0ABT9JB23</accession>
<keyword evidence="3" id="KW-1185">Reference proteome</keyword>
<protein>
    <submittedName>
        <fullName evidence="2">Uncharacterized protein</fullName>
    </submittedName>
</protein>
<reference evidence="2 3" key="1">
    <citation type="submission" date="2023-08" db="EMBL/GenBank/DDBJ databases">
        <authorList>
            <person name="Park J.-S."/>
        </authorList>
    </citation>
    <scope>NUCLEOTIDE SEQUENCE [LARGE SCALE GENOMIC DNA]</scope>
    <source>
        <strain evidence="2 3">2205BS29-5</strain>
    </source>
</reference>
<sequence length="86" mass="9726">MGAAVELKYEWTDPNQDPRPARWTPPKAAYATYRPGLSPYLHYWQALRARRGEIEPPPELGETAGNDLPAQMQAALEELISRSFKS</sequence>
<proteinExistence type="predicted"/>
<dbReference type="EMBL" id="JAVAMQ010000005">
    <property type="protein sequence ID" value="MDP5307003.1"/>
    <property type="molecule type" value="Genomic_DNA"/>
</dbReference>